<proteinExistence type="predicted"/>
<dbReference type="Proteomes" id="UP001152622">
    <property type="component" value="Chromosome 9"/>
</dbReference>
<name>A0A9Q1F291_SYNKA</name>
<dbReference type="AlphaFoldDB" id="A0A9Q1F291"/>
<comment type="caution">
    <text evidence="2">The sequence shown here is derived from an EMBL/GenBank/DDBJ whole genome shotgun (WGS) entry which is preliminary data.</text>
</comment>
<evidence type="ECO:0000313" key="3">
    <source>
        <dbReference type="Proteomes" id="UP001152622"/>
    </source>
</evidence>
<dbReference type="EMBL" id="JAINUF010000009">
    <property type="protein sequence ID" value="KAJ8349648.1"/>
    <property type="molecule type" value="Genomic_DNA"/>
</dbReference>
<reference evidence="2" key="1">
    <citation type="journal article" date="2023" name="Science">
        <title>Genome structures resolve the early diversification of teleost fishes.</title>
        <authorList>
            <person name="Parey E."/>
            <person name="Louis A."/>
            <person name="Montfort J."/>
            <person name="Bouchez O."/>
            <person name="Roques C."/>
            <person name="Iampietro C."/>
            <person name="Lluch J."/>
            <person name="Castinel A."/>
            <person name="Donnadieu C."/>
            <person name="Desvignes T."/>
            <person name="Floi Bucao C."/>
            <person name="Jouanno E."/>
            <person name="Wen M."/>
            <person name="Mejri S."/>
            <person name="Dirks R."/>
            <person name="Jansen H."/>
            <person name="Henkel C."/>
            <person name="Chen W.J."/>
            <person name="Zahm M."/>
            <person name="Cabau C."/>
            <person name="Klopp C."/>
            <person name="Thompson A.W."/>
            <person name="Robinson-Rechavi M."/>
            <person name="Braasch I."/>
            <person name="Lecointre G."/>
            <person name="Bobe J."/>
            <person name="Postlethwait J.H."/>
            <person name="Berthelot C."/>
            <person name="Roest Crollius H."/>
            <person name="Guiguen Y."/>
        </authorList>
    </citation>
    <scope>NUCLEOTIDE SEQUENCE</scope>
    <source>
        <strain evidence="2">WJC10195</strain>
    </source>
</reference>
<accession>A0A9Q1F291</accession>
<gene>
    <name evidence="2" type="ORF">SKAU_G00247780</name>
</gene>
<protein>
    <submittedName>
        <fullName evidence="2">Uncharacterized protein</fullName>
    </submittedName>
</protein>
<evidence type="ECO:0000313" key="2">
    <source>
        <dbReference type="EMBL" id="KAJ8349648.1"/>
    </source>
</evidence>
<sequence length="123" mass="13026">MERKQKLEKVGGARRAVPVTRAGAAEWETSGKQHGSFVLGPTPAGPSPAISAQMRSQAGIWGPPLSILSFPGPHQRAGGAARPADVTWWPALPQLGGCKAWHLPSLLAWIQRQATKTPASVHL</sequence>
<keyword evidence="3" id="KW-1185">Reference proteome</keyword>
<evidence type="ECO:0000256" key="1">
    <source>
        <dbReference type="SAM" id="MobiDB-lite"/>
    </source>
</evidence>
<organism evidence="2 3">
    <name type="scientific">Synaphobranchus kaupii</name>
    <name type="common">Kaup's arrowtooth eel</name>
    <dbReference type="NCBI Taxonomy" id="118154"/>
    <lineage>
        <taxon>Eukaryota</taxon>
        <taxon>Metazoa</taxon>
        <taxon>Chordata</taxon>
        <taxon>Craniata</taxon>
        <taxon>Vertebrata</taxon>
        <taxon>Euteleostomi</taxon>
        <taxon>Actinopterygii</taxon>
        <taxon>Neopterygii</taxon>
        <taxon>Teleostei</taxon>
        <taxon>Anguilliformes</taxon>
        <taxon>Synaphobranchidae</taxon>
        <taxon>Synaphobranchus</taxon>
    </lineage>
</organism>
<feature type="region of interest" description="Disordered" evidence="1">
    <location>
        <begin position="21"/>
        <end position="51"/>
    </location>
</feature>